<proteinExistence type="predicted"/>
<accession>A0A645GAM7</accession>
<comment type="caution">
    <text evidence="1">The sequence shown here is derived from an EMBL/GenBank/DDBJ whole genome shotgun (WGS) entry which is preliminary data.</text>
</comment>
<sequence>MSVSLYAPTCEVCETMKKNFISDPTVLYRAVLSVLMGTKDSAIEFIDHEPV</sequence>
<reference evidence="1" key="1">
    <citation type="submission" date="2019-08" db="EMBL/GenBank/DDBJ databases">
        <authorList>
            <person name="Kucharzyk K."/>
            <person name="Murdoch R.W."/>
            <person name="Higgins S."/>
            <person name="Loffler F."/>
        </authorList>
    </citation>
    <scope>NUCLEOTIDE SEQUENCE</scope>
</reference>
<organism evidence="1">
    <name type="scientific">bioreactor metagenome</name>
    <dbReference type="NCBI Taxonomy" id="1076179"/>
    <lineage>
        <taxon>unclassified sequences</taxon>
        <taxon>metagenomes</taxon>
        <taxon>ecological metagenomes</taxon>
    </lineage>
</organism>
<dbReference type="AlphaFoldDB" id="A0A645GAM7"/>
<name>A0A645GAM7_9ZZZZ</name>
<gene>
    <name evidence="1" type="ORF">SDC9_170223</name>
</gene>
<dbReference type="EMBL" id="VSSQ01071171">
    <property type="protein sequence ID" value="MPN22839.1"/>
    <property type="molecule type" value="Genomic_DNA"/>
</dbReference>
<evidence type="ECO:0000313" key="1">
    <source>
        <dbReference type="EMBL" id="MPN22839.1"/>
    </source>
</evidence>
<protein>
    <submittedName>
        <fullName evidence="1">Uncharacterized protein</fullName>
    </submittedName>
</protein>